<keyword evidence="1" id="KW-0540">Nuclease</keyword>
<protein>
    <submittedName>
        <fullName evidence="1">DNA mismatch endonuclease Vsr</fullName>
    </submittedName>
</protein>
<dbReference type="AlphaFoldDB" id="A0A4R8CPG1"/>
<gene>
    <name evidence="1" type="ORF">EV653_3239</name>
</gene>
<dbReference type="Proteomes" id="UP000295146">
    <property type="component" value="Unassembled WGS sequence"/>
</dbReference>
<dbReference type="InterPro" id="IPR011335">
    <property type="entry name" value="Restrct_endonuc-II-like"/>
</dbReference>
<name>A0A4R8CPG1_9ACTN</name>
<evidence type="ECO:0000313" key="2">
    <source>
        <dbReference type="Proteomes" id="UP000295146"/>
    </source>
</evidence>
<reference evidence="1 2" key="1">
    <citation type="submission" date="2019-03" db="EMBL/GenBank/DDBJ databases">
        <title>Genomic Encyclopedia of Type Strains, Phase III (KMG-III): the genomes of soil and plant-associated and newly described type strains.</title>
        <authorList>
            <person name="Whitman W."/>
        </authorList>
    </citation>
    <scope>NUCLEOTIDE SEQUENCE [LARGE SCALE GENOMIC DNA]</scope>
    <source>
        <strain evidence="1 2">VKM Ac-2573</strain>
    </source>
</reference>
<accession>A0A4R8CPG1</accession>
<dbReference type="Gene3D" id="3.40.960.10">
    <property type="entry name" value="VSR Endonuclease"/>
    <property type="match status" value="1"/>
</dbReference>
<evidence type="ECO:0000313" key="1">
    <source>
        <dbReference type="EMBL" id="TDW78050.1"/>
    </source>
</evidence>
<proteinExistence type="predicted"/>
<comment type="caution">
    <text evidence="1">The sequence shown here is derived from an EMBL/GenBank/DDBJ whole genome shotgun (WGS) entry which is preliminary data.</text>
</comment>
<dbReference type="SUPFAM" id="SSF52980">
    <property type="entry name" value="Restriction endonuclease-like"/>
    <property type="match status" value="1"/>
</dbReference>
<keyword evidence="1" id="KW-0255">Endonuclease</keyword>
<keyword evidence="1" id="KW-0378">Hydrolase</keyword>
<dbReference type="EMBL" id="SODP01000001">
    <property type="protein sequence ID" value="TDW78050.1"/>
    <property type="molecule type" value="Genomic_DNA"/>
</dbReference>
<sequence>MCGHPALPVIADRFWLHSAQRAPALTRQMEGVAMGRQLNNPQPTAHKWSVAATGDEQDRPVTSSRSPRLASGCCPTDQEGRCLRRSNSQLVWSLLGSVLGSGLCGSGWSQLGSTTSGSTMSVRWMTPLENARLIGPADYDCFWCGCPEHYREPTANKSYWSAKLQRNLARDAHVNVVLQDAGWTVLRVWEHELPEDAATRVAEVVRRRPN</sequence>
<organism evidence="1 2">
    <name type="scientific">Kribbella pratensis</name>
    <dbReference type="NCBI Taxonomy" id="2512112"/>
    <lineage>
        <taxon>Bacteria</taxon>
        <taxon>Bacillati</taxon>
        <taxon>Actinomycetota</taxon>
        <taxon>Actinomycetes</taxon>
        <taxon>Propionibacteriales</taxon>
        <taxon>Kribbellaceae</taxon>
        <taxon>Kribbella</taxon>
    </lineage>
</organism>
<dbReference type="GO" id="GO:0004519">
    <property type="term" value="F:endonuclease activity"/>
    <property type="evidence" value="ECO:0007669"/>
    <property type="project" value="UniProtKB-KW"/>
</dbReference>
<keyword evidence="2" id="KW-1185">Reference proteome</keyword>